<dbReference type="SUPFAM" id="SSF48726">
    <property type="entry name" value="Immunoglobulin"/>
    <property type="match status" value="2"/>
</dbReference>
<dbReference type="PANTHER" id="PTHR21261">
    <property type="entry name" value="BEAT PROTEIN"/>
    <property type="match status" value="1"/>
</dbReference>
<dbReference type="RefSeq" id="XP_011496044.1">
    <property type="nucleotide sequence ID" value="XM_011497742.1"/>
</dbReference>
<feature type="domain" description="Ig-like" evidence="3">
    <location>
        <begin position="135"/>
        <end position="238"/>
    </location>
</feature>
<dbReference type="AlphaFoldDB" id="A0AAJ6YDG9"/>
<protein>
    <submittedName>
        <fullName evidence="5">Uncharacterized protein LOC105360745</fullName>
    </submittedName>
</protein>
<name>A0AAJ6YDG9_9HYME</name>
<reference evidence="5" key="1">
    <citation type="submission" date="2025-08" db="UniProtKB">
        <authorList>
            <consortium name="RefSeq"/>
        </authorList>
    </citation>
    <scope>IDENTIFICATION</scope>
</reference>
<accession>A0AAJ6YDG9</accession>
<proteinExistence type="predicted"/>
<dbReference type="InterPro" id="IPR013783">
    <property type="entry name" value="Ig-like_fold"/>
</dbReference>
<dbReference type="InterPro" id="IPR013151">
    <property type="entry name" value="Immunoglobulin_dom"/>
</dbReference>
<keyword evidence="2" id="KW-0732">Signal</keyword>
<keyword evidence="1" id="KW-1015">Disulfide bond</keyword>
<dbReference type="PANTHER" id="PTHR21261:SF8">
    <property type="entry name" value="BEATEN PATH IA, ISOFORM B-RELATED"/>
    <property type="match status" value="1"/>
</dbReference>
<dbReference type="KEGG" id="csol:105360745"/>
<organism evidence="4 5">
    <name type="scientific">Ceratosolen solmsi marchali</name>
    <dbReference type="NCBI Taxonomy" id="326594"/>
    <lineage>
        <taxon>Eukaryota</taxon>
        <taxon>Metazoa</taxon>
        <taxon>Ecdysozoa</taxon>
        <taxon>Arthropoda</taxon>
        <taxon>Hexapoda</taxon>
        <taxon>Insecta</taxon>
        <taxon>Pterygota</taxon>
        <taxon>Neoptera</taxon>
        <taxon>Endopterygota</taxon>
        <taxon>Hymenoptera</taxon>
        <taxon>Apocrita</taxon>
        <taxon>Proctotrupomorpha</taxon>
        <taxon>Chalcidoidea</taxon>
        <taxon>Agaonidae</taxon>
        <taxon>Agaoninae</taxon>
        <taxon>Ceratosolen</taxon>
    </lineage>
</organism>
<dbReference type="PROSITE" id="PS50835">
    <property type="entry name" value="IG_LIKE"/>
    <property type="match status" value="2"/>
</dbReference>
<dbReference type="Gene3D" id="2.60.40.10">
    <property type="entry name" value="Immunoglobulins"/>
    <property type="match status" value="2"/>
</dbReference>
<feature type="domain" description="Ig-like" evidence="3">
    <location>
        <begin position="20"/>
        <end position="121"/>
    </location>
</feature>
<keyword evidence="4" id="KW-1185">Reference proteome</keyword>
<feature type="signal peptide" evidence="2">
    <location>
        <begin position="1"/>
        <end position="18"/>
    </location>
</feature>
<evidence type="ECO:0000313" key="5">
    <source>
        <dbReference type="RefSeq" id="XP_011496044.1"/>
    </source>
</evidence>
<dbReference type="Pfam" id="PF08205">
    <property type="entry name" value="C2-set_2"/>
    <property type="match status" value="1"/>
</dbReference>
<dbReference type="GeneID" id="105360745"/>
<dbReference type="InterPro" id="IPR013162">
    <property type="entry name" value="CD80_C2-set"/>
</dbReference>
<dbReference type="FunFam" id="2.60.40.10:FF:000437">
    <property type="entry name" value="Beat-IIIc, isoform A"/>
    <property type="match status" value="1"/>
</dbReference>
<evidence type="ECO:0000313" key="4">
    <source>
        <dbReference type="Proteomes" id="UP000695007"/>
    </source>
</evidence>
<sequence length="299" mass="33700">MKVQVLMCTYLCFGFVLGLKEVRIQTPIAVKKGESTKLYCWYDIEGDPLYIVKWYKSGHEFYRYAPQEKPATKSFVVGNLHVKESESNATQVTLINVDVDAAGCFSCEVSADAPSFQTAIASGNMNVVELPFQRPIISGLRNKYRINDVLKLSCSSSYSRPAANLTWYINNNQATESFASIKYINNTEQNISMSTLQFQIKSDSFYNGTLKIRCSASIYDIYWQSTEVSAEEDKLKITYIEPISNVIGINYHQPPPNFQLGQTKLDGEIDIKVIGNSAVRIISHIITLKLIGVCRFFIL</sequence>
<dbReference type="InterPro" id="IPR007110">
    <property type="entry name" value="Ig-like_dom"/>
</dbReference>
<evidence type="ECO:0000256" key="2">
    <source>
        <dbReference type="SAM" id="SignalP"/>
    </source>
</evidence>
<feature type="chain" id="PRO_5042483872" evidence="2">
    <location>
        <begin position="19"/>
        <end position="299"/>
    </location>
</feature>
<dbReference type="InterPro" id="IPR036179">
    <property type="entry name" value="Ig-like_dom_sf"/>
</dbReference>
<evidence type="ECO:0000259" key="3">
    <source>
        <dbReference type="PROSITE" id="PS50835"/>
    </source>
</evidence>
<gene>
    <name evidence="5" type="primary">LOC105360745</name>
</gene>
<evidence type="ECO:0000256" key="1">
    <source>
        <dbReference type="ARBA" id="ARBA00023157"/>
    </source>
</evidence>
<dbReference type="Pfam" id="PF00047">
    <property type="entry name" value="ig"/>
    <property type="match status" value="1"/>
</dbReference>
<dbReference type="Proteomes" id="UP000695007">
    <property type="component" value="Unplaced"/>
</dbReference>